<dbReference type="Pfam" id="PF06458">
    <property type="entry name" value="MucBP"/>
    <property type="match status" value="1"/>
</dbReference>
<evidence type="ECO:0000259" key="3">
    <source>
        <dbReference type="Pfam" id="PF07523"/>
    </source>
</evidence>
<gene>
    <name evidence="4" type="ORF">IC227_01430</name>
</gene>
<dbReference type="Pfam" id="PF07523">
    <property type="entry name" value="Big_3"/>
    <property type="match status" value="1"/>
</dbReference>
<dbReference type="EMBL" id="JADAKE010000005">
    <property type="protein sequence ID" value="MBF8807311.1"/>
    <property type="molecule type" value="Genomic_DNA"/>
</dbReference>
<evidence type="ECO:0000256" key="1">
    <source>
        <dbReference type="ARBA" id="ARBA00022737"/>
    </source>
</evidence>
<proteinExistence type="predicted"/>
<dbReference type="Gene3D" id="2.60.40.10">
    <property type="entry name" value="Immunoglobulins"/>
    <property type="match status" value="1"/>
</dbReference>
<organism evidence="4 5">
    <name type="scientific">Enterococcus lacertideformus</name>
    <dbReference type="NCBI Taxonomy" id="2771493"/>
    <lineage>
        <taxon>Bacteria</taxon>
        <taxon>Bacillati</taxon>
        <taxon>Bacillota</taxon>
        <taxon>Bacilli</taxon>
        <taxon>Lactobacillales</taxon>
        <taxon>Enterococcaceae</taxon>
        <taxon>Enterococcus</taxon>
    </lineage>
</organism>
<dbReference type="InterPro" id="IPR009459">
    <property type="entry name" value="MucBP_dom"/>
</dbReference>
<dbReference type="Gene3D" id="3.10.20.320">
    <property type="entry name" value="Putative peptidoglycan bound protein (lpxtg motif)"/>
    <property type="match status" value="1"/>
</dbReference>
<keyword evidence="5" id="KW-1185">Reference proteome</keyword>
<evidence type="ECO:0000313" key="5">
    <source>
        <dbReference type="Proteomes" id="UP000637757"/>
    </source>
</evidence>
<keyword evidence="1" id="KW-0677">Repeat</keyword>
<protein>
    <submittedName>
        <fullName evidence="4">Bacterial Ig-like domain-containing protein</fullName>
    </submittedName>
</protein>
<evidence type="ECO:0000313" key="4">
    <source>
        <dbReference type="EMBL" id="MBF8807311.1"/>
    </source>
</evidence>
<feature type="domain" description="MucBP" evidence="2">
    <location>
        <begin position="171"/>
        <end position="233"/>
    </location>
</feature>
<name>A0A931AT24_9ENTE</name>
<feature type="domain" description="Ig-like" evidence="3">
    <location>
        <begin position="239"/>
        <end position="307"/>
    </location>
</feature>
<accession>A0A931AT24</accession>
<dbReference type="InterPro" id="IPR022038">
    <property type="entry name" value="Ig-like_bact"/>
</dbReference>
<dbReference type="Proteomes" id="UP000637757">
    <property type="component" value="Unassembled WGS sequence"/>
</dbReference>
<comment type="caution">
    <text evidence="4">The sequence shown here is derived from an EMBL/GenBank/DDBJ whole genome shotgun (WGS) entry which is preliminary data.</text>
</comment>
<evidence type="ECO:0000259" key="2">
    <source>
        <dbReference type="Pfam" id="PF06458"/>
    </source>
</evidence>
<dbReference type="AlphaFoldDB" id="A0A931AT24"/>
<dbReference type="InterPro" id="IPR013783">
    <property type="entry name" value="Ig-like_fold"/>
</dbReference>
<reference evidence="4" key="1">
    <citation type="submission" date="2020-09" db="EMBL/GenBank/DDBJ databases">
        <title>Genomic insights into the novelty and pathogenicity of a unique biofilm-forming Enterococcus sp. bacteria (Enterococcus lacertideformus) identified in reptiles.</title>
        <authorList>
            <person name="Agius J.E."/>
            <person name="Phalen D.N."/>
            <person name="Rose K."/>
            <person name="Eden J.-S."/>
        </authorList>
    </citation>
    <scope>NUCLEOTIDE SEQUENCE</scope>
    <source>
        <strain evidence="4">PHRS 0518</strain>
    </source>
</reference>
<sequence length="432" mass="48342">MGNIKITITGKTIDETISNKVYEIANASFEVPDHTEPGKEYTINYWNMHSLSFSNSSGGLIPLSESGITLDLNATKVIDETGKDWTAFFNLQENGSSRLTSFPEEFYGHTYTIKFFGSIEHPKNYSNYIKDGYVCFPNIYFRLSSTQSGYNSITGDYFFRTDQYIKFLVYTVDANYIDENNNKLIDSIVYGGYSGDTYQTLPKEIPGYHLIETVGNPNGEFTKEPITVNYVYRQDLYTINARDSTIYVGENWQPEDNFISATNIDGQAISFEDPAISIEGSVDTATPGVYPVIYKNHTAQKKITVTVKKRPLILKVPDTVNFGRIKLGSQALLFWPSENIVAVQDEANTSWNLSVKLASTTLPDFANFIKFNGNTLSAEVQPIASGTGNTIVSNQNQNETFIYVDYTQATALRADQAVLEWTLTPSTKGVME</sequence>